<sequence length="340" mass="35031">MRRSCAQLALLSLVTASAALVASCTSAPPATAPTGTAGAGAADIPVTAAPLAPSLSVTDPTGQAVTLPKVPERIVCLTGLCDDALTELGLKPAGTSNAVLLALPQLAGEAGKSVPVIPGSFGQEDVEAVGALRPDLVIGLAGVHDGLRPAVAKFNAPLWTVNPTTWEQSVGYLRNLGALTGRTEQALAAETKFRTTLAGAVKTSREKGLDKRTVLLMFGSADSIGVDTTESLTGKLLGQLFGYPFPAKSTNADTASTYSVEEILAKQPNVIFVYSLVFSSADRKLSEQLADNPVWKQVKAVRDGQVHEVVPKLWGSGRGTRSLGALVEEALAKVAQAPAA</sequence>
<dbReference type="InterPro" id="IPR002491">
    <property type="entry name" value="ABC_transptr_periplasmic_BD"/>
</dbReference>
<keyword evidence="8" id="KW-1185">Reference proteome</keyword>
<evidence type="ECO:0000256" key="3">
    <source>
        <dbReference type="ARBA" id="ARBA00022448"/>
    </source>
</evidence>
<dbReference type="PROSITE" id="PS50983">
    <property type="entry name" value="FE_B12_PBP"/>
    <property type="match status" value="1"/>
</dbReference>
<evidence type="ECO:0000313" key="8">
    <source>
        <dbReference type="Proteomes" id="UP001519363"/>
    </source>
</evidence>
<gene>
    <name evidence="7" type="ORF">JOF53_004249</name>
</gene>
<proteinExistence type="inferred from homology"/>
<feature type="chain" id="PRO_5046228830" evidence="5">
    <location>
        <begin position="33"/>
        <end position="340"/>
    </location>
</feature>
<dbReference type="EMBL" id="JAGIOO010000001">
    <property type="protein sequence ID" value="MBP2475377.1"/>
    <property type="molecule type" value="Genomic_DNA"/>
</dbReference>
<comment type="similarity">
    <text evidence="2">Belongs to the bacterial solute-binding protein 8 family.</text>
</comment>
<keyword evidence="4 5" id="KW-0732">Signal</keyword>
<dbReference type="SUPFAM" id="SSF53807">
    <property type="entry name" value="Helical backbone' metal receptor"/>
    <property type="match status" value="1"/>
</dbReference>
<feature type="signal peptide" evidence="5">
    <location>
        <begin position="1"/>
        <end position="32"/>
    </location>
</feature>
<dbReference type="Proteomes" id="UP001519363">
    <property type="component" value="Unassembled WGS sequence"/>
</dbReference>
<dbReference type="Gene3D" id="3.40.50.1980">
    <property type="entry name" value="Nitrogenase molybdenum iron protein domain"/>
    <property type="match status" value="2"/>
</dbReference>
<accession>A0ABS5AGA1</accession>
<dbReference type="Pfam" id="PF01497">
    <property type="entry name" value="Peripla_BP_2"/>
    <property type="match status" value="1"/>
</dbReference>
<dbReference type="PANTHER" id="PTHR30532">
    <property type="entry name" value="IRON III DICITRATE-BINDING PERIPLASMIC PROTEIN"/>
    <property type="match status" value="1"/>
</dbReference>
<comment type="caution">
    <text evidence="7">The sequence shown here is derived from an EMBL/GenBank/DDBJ whole genome shotgun (WGS) entry which is preliminary data.</text>
</comment>
<evidence type="ECO:0000256" key="1">
    <source>
        <dbReference type="ARBA" id="ARBA00004196"/>
    </source>
</evidence>
<comment type="subcellular location">
    <subcellularLocation>
        <location evidence="1">Cell envelope</location>
    </subcellularLocation>
</comment>
<evidence type="ECO:0000256" key="4">
    <source>
        <dbReference type="ARBA" id="ARBA00022729"/>
    </source>
</evidence>
<evidence type="ECO:0000259" key="6">
    <source>
        <dbReference type="PROSITE" id="PS50983"/>
    </source>
</evidence>
<protein>
    <submittedName>
        <fullName evidence="7">Iron complex transport system substrate-binding protein</fullName>
    </submittedName>
</protein>
<name>A0ABS5AGA1_9PSEU</name>
<evidence type="ECO:0000256" key="5">
    <source>
        <dbReference type="SAM" id="SignalP"/>
    </source>
</evidence>
<dbReference type="RefSeq" id="WP_249044235.1">
    <property type="nucleotide sequence ID" value="NZ_JAGIOO010000001.1"/>
</dbReference>
<feature type="domain" description="Fe/B12 periplasmic-binding" evidence="6">
    <location>
        <begin position="73"/>
        <end position="339"/>
    </location>
</feature>
<organism evidence="7 8">
    <name type="scientific">Crossiella equi</name>
    <dbReference type="NCBI Taxonomy" id="130796"/>
    <lineage>
        <taxon>Bacteria</taxon>
        <taxon>Bacillati</taxon>
        <taxon>Actinomycetota</taxon>
        <taxon>Actinomycetes</taxon>
        <taxon>Pseudonocardiales</taxon>
        <taxon>Pseudonocardiaceae</taxon>
        <taxon>Crossiella</taxon>
    </lineage>
</organism>
<reference evidence="7 8" key="1">
    <citation type="submission" date="2021-03" db="EMBL/GenBank/DDBJ databases">
        <title>Sequencing the genomes of 1000 actinobacteria strains.</title>
        <authorList>
            <person name="Klenk H.-P."/>
        </authorList>
    </citation>
    <scope>NUCLEOTIDE SEQUENCE [LARGE SCALE GENOMIC DNA]</scope>
    <source>
        <strain evidence="7 8">DSM 44580</strain>
    </source>
</reference>
<evidence type="ECO:0000256" key="2">
    <source>
        <dbReference type="ARBA" id="ARBA00008814"/>
    </source>
</evidence>
<dbReference type="PROSITE" id="PS51257">
    <property type="entry name" value="PROKAR_LIPOPROTEIN"/>
    <property type="match status" value="1"/>
</dbReference>
<dbReference type="PANTHER" id="PTHR30532:SF1">
    <property type="entry name" value="IRON(3+)-HYDROXAMATE-BINDING PROTEIN FHUD"/>
    <property type="match status" value="1"/>
</dbReference>
<evidence type="ECO:0000313" key="7">
    <source>
        <dbReference type="EMBL" id="MBP2475377.1"/>
    </source>
</evidence>
<dbReference type="InterPro" id="IPR051313">
    <property type="entry name" value="Bact_iron-sidero_bind"/>
</dbReference>
<keyword evidence="3" id="KW-0813">Transport</keyword>